<dbReference type="GeneID" id="36547181"/>
<dbReference type="EMBL" id="MSFM01000014">
    <property type="protein sequence ID" value="PKY00614.1"/>
    <property type="molecule type" value="Genomic_DNA"/>
</dbReference>
<sequence length="354" mass="40043">MSSHEFTKYSNSSSTYWPPGWNFTRYAHATPADNATLSDDERAKMQAGFREVLGEEGVAEMARVVWLEQLRLMRVEKGRRPPPPPPPDWLRVWRKRCQGQKGQGQGKNWGVVVFWTAGAVKRVVDYEDAGGEGVEGFEERVQQIVEIPFETVLDQGQSAEEIDEARRSFAIRWVRVADDDGDESKAGEEIQENVLVERLRARYHSMQEQDSGLFLPIFLVVSSSAVASVLSTPEAGDEKVGTTSPRWRTGAPFLLAVAATEDQGVVSDDDQEAGGEKDWFKPVFRVAMEVVVEELWPVVEEQITTLGRMTRFVQRAEVTETVPTVIDEEDGLDAIWWSVHAPPRHLRKRRRIFT</sequence>
<organism evidence="1 2">
    <name type="scientific">Aspergillus campestris (strain IBT 28561)</name>
    <dbReference type="NCBI Taxonomy" id="1392248"/>
    <lineage>
        <taxon>Eukaryota</taxon>
        <taxon>Fungi</taxon>
        <taxon>Dikarya</taxon>
        <taxon>Ascomycota</taxon>
        <taxon>Pezizomycotina</taxon>
        <taxon>Eurotiomycetes</taxon>
        <taxon>Eurotiomycetidae</taxon>
        <taxon>Eurotiales</taxon>
        <taxon>Aspergillaceae</taxon>
        <taxon>Aspergillus</taxon>
        <taxon>Aspergillus subgen. Circumdati</taxon>
    </lineage>
</organism>
<reference evidence="1" key="1">
    <citation type="submission" date="2016-12" db="EMBL/GenBank/DDBJ databases">
        <title>The genomes of Aspergillus section Nigri reveals drivers in fungal speciation.</title>
        <authorList>
            <consortium name="DOE Joint Genome Institute"/>
            <person name="Vesth T.C."/>
            <person name="Nybo J."/>
            <person name="Theobald S."/>
            <person name="Brandl J."/>
            <person name="Frisvad J.C."/>
            <person name="Nielsen K.F."/>
            <person name="Lyhne E.K."/>
            <person name="Kogle M.E."/>
            <person name="Kuo A."/>
            <person name="Riley R."/>
            <person name="Clum A."/>
            <person name="Nolan M."/>
            <person name="Lipzen A."/>
            <person name="Salamov A."/>
            <person name="Henrissat B."/>
            <person name="Wiebenga A."/>
            <person name="De vries R.P."/>
            <person name="Grigoriev I.V."/>
            <person name="Mortensen U.H."/>
            <person name="Andersen M.R."/>
            <person name="Baker S.E."/>
        </authorList>
    </citation>
    <scope>NUCLEOTIDE SEQUENCE</scope>
    <source>
        <strain evidence="1">IBT 28561</strain>
    </source>
</reference>
<dbReference type="OrthoDB" id="4869816at2759"/>
<dbReference type="RefSeq" id="XP_024689208.1">
    <property type="nucleotide sequence ID" value="XM_024839657.1"/>
</dbReference>
<evidence type="ECO:0000313" key="1">
    <source>
        <dbReference type="EMBL" id="PKY00614.1"/>
    </source>
</evidence>
<protein>
    <submittedName>
        <fullName evidence="1">Uncharacterized protein</fullName>
    </submittedName>
</protein>
<proteinExistence type="predicted"/>
<dbReference type="Proteomes" id="UP000234254">
    <property type="component" value="Unassembled WGS sequence"/>
</dbReference>
<dbReference type="AlphaFoldDB" id="A0A2I1CSM1"/>
<evidence type="ECO:0000313" key="2">
    <source>
        <dbReference type="Proteomes" id="UP000234254"/>
    </source>
</evidence>
<comment type="caution">
    <text evidence="1">The sequence shown here is derived from an EMBL/GenBank/DDBJ whole genome shotgun (WGS) entry which is preliminary data.</text>
</comment>
<accession>A0A2I1CSM1</accession>
<keyword evidence="2" id="KW-1185">Reference proteome</keyword>
<name>A0A2I1CSM1_ASPC2</name>
<dbReference type="VEuPathDB" id="FungiDB:P168DRAFT_313393"/>
<gene>
    <name evidence="1" type="ORF">P168DRAFT_313393</name>
</gene>